<accession>A0AAU9Q5Z2</accession>
<keyword evidence="1" id="KW-0175">Coiled coil</keyword>
<protein>
    <submittedName>
        <fullName evidence="2">Uncharacterized protein</fullName>
    </submittedName>
</protein>
<evidence type="ECO:0000256" key="1">
    <source>
        <dbReference type="SAM" id="Coils"/>
    </source>
</evidence>
<gene>
    <name evidence="2" type="ORF">THF1D04_280058</name>
</gene>
<dbReference type="AlphaFoldDB" id="A0AAU9Q5Z2"/>
<proteinExistence type="predicted"/>
<name>A0AAU9Q5Z2_9VIBR</name>
<organism evidence="2 3">
    <name type="scientific">Vibrio owensii</name>
    <dbReference type="NCBI Taxonomy" id="696485"/>
    <lineage>
        <taxon>Bacteria</taxon>
        <taxon>Pseudomonadati</taxon>
        <taxon>Pseudomonadota</taxon>
        <taxon>Gammaproteobacteria</taxon>
        <taxon>Vibrionales</taxon>
        <taxon>Vibrionaceae</taxon>
        <taxon>Vibrio</taxon>
    </lineage>
</organism>
<evidence type="ECO:0000313" key="2">
    <source>
        <dbReference type="EMBL" id="CAH1530496.1"/>
    </source>
</evidence>
<dbReference type="EMBL" id="CAKMTQ010000021">
    <property type="protein sequence ID" value="CAH1530496.1"/>
    <property type="molecule type" value="Genomic_DNA"/>
</dbReference>
<evidence type="ECO:0000313" key="3">
    <source>
        <dbReference type="Proteomes" id="UP001295420"/>
    </source>
</evidence>
<dbReference type="Proteomes" id="UP001295420">
    <property type="component" value="Unassembled WGS sequence"/>
</dbReference>
<comment type="caution">
    <text evidence="2">The sequence shown here is derived from an EMBL/GenBank/DDBJ whole genome shotgun (WGS) entry which is preliminary data.</text>
</comment>
<feature type="coiled-coil region" evidence="1">
    <location>
        <begin position="105"/>
        <end position="132"/>
    </location>
</feature>
<sequence>MGHKHMNNSIHPSGTTTFWGTLNDQVHAINDNQTELVRRQEVLNELIKQDTKQLTDHTQAFTSWKNDSSGYGLATNEELATGDGFVGSITKAFRPYSGDIKASEMDAQQQNIQVIQERLDGYKEELKALSQTLNGSYGTENAVHTGAGDVVKHYGGYMHSPIQYGENIMQGTTPAGNSPLGNNTHRFSALNDNATHNREEVQSNAPKTNTTQHKIDQQLQELNDKKINYILMQAQREDADLHMKTLQDMRKHTTDTYAAMLNGMQDTGNKINNAGTQVAKGVNF</sequence>
<reference evidence="2" key="1">
    <citation type="submission" date="2022-01" db="EMBL/GenBank/DDBJ databases">
        <authorList>
            <person name="Lagorce A."/>
        </authorList>
    </citation>
    <scope>NUCLEOTIDE SEQUENCE</scope>
    <source>
        <strain evidence="2">Th15_F1_D04</strain>
    </source>
</reference>